<keyword evidence="6" id="KW-0131">Cell cycle</keyword>
<evidence type="ECO:0000256" key="7">
    <source>
        <dbReference type="PROSITE-ProRule" id="PRU00339"/>
    </source>
</evidence>
<evidence type="ECO:0000256" key="3">
    <source>
        <dbReference type="ARBA" id="ARBA00022776"/>
    </source>
</evidence>
<sequence>MWGEVLRRGLSGLFACIWEESVPVNWGESVILLIFKKASYTFHPPHCTMDDVLNALRSRVTSSIELQQYATACFWADKLCCLGKNNPKDVLLFAQALYYGKQYHRAISLLTSRKNMMQWLITRYLIAQCHYACAEFEEALNILEDSDKCSVHLLNSSATALVTGVPTKRHTPNIASYKAGKPTRTRSSYSDSSSTEEELLGGFTYKTSSIALLKGKIHESFENRTLAIQHYREALVLDVTCYEAFEKLFHFQAVEPLEEACLFADLDFVGQLDPKMAKLVEFLYEDKVNQHSNMLSTVPEEFEELKENVDVVINWAGRMLNLCQFQQCYELTSKVIRIDPYNLSCLPIHISVLKELDKPNELYRVAYKLMNVYPSNAISWFAVGCYYLCTQRNELARRHLLKASQLDKRFGPTWLALGHAFAADGEHDQAIASYCTAAQVIQGSHIPIMYIGIEYSASNNRNLAERFVRQAYRLNSSDPFIHHELGTLAFQAQNYSEAIHHFCRAYDRACELAGQVPSSYWEPLVNNMAHTYRKLGVYDRAMGMHQIALRLVPDSPTTLAGIALVYAMTGQMTEAVDYLHRSLRVQPAGTGPSVFAATMLSWCIDLLTSKSGNGKHNPKPGKDIPDSPPQKHLPPAGAGSVPGSEKIRFKKRSPDVSATSKSSANALRLDVIYHSVPTETPSRSLDTSDEDFKRSAAAPFRCSTAMPPEGRTKAGILPGCPSLDRSRGVKVGFEPRTFRSANSRSNHLNHFAHSKFKR</sequence>
<accession>A0A074ZHI0</accession>
<dbReference type="GO" id="GO:0016567">
    <property type="term" value="P:protein ubiquitination"/>
    <property type="evidence" value="ECO:0007669"/>
    <property type="project" value="TreeGrafter"/>
</dbReference>
<organism evidence="9 10">
    <name type="scientific">Opisthorchis viverrini</name>
    <name type="common">Southeast Asian liver fluke</name>
    <dbReference type="NCBI Taxonomy" id="6198"/>
    <lineage>
        <taxon>Eukaryota</taxon>
        <taxon>Metazoa</taxon>
        <taxon>Spiralia</taxon>
        <taxon>Lophotrochozoa</taxon>
        <taxon>Platyhelminthes</taxon>
        <taxon>Trematoda</taxon>
        <taxon>Digenea</taxon>
        <taxon>Opisthorchiida</taxon>
        <taxon>Opisthorchiata</taxon>
        <taxon>Opisthorchiidae</taxon>
        <taxon>Opisthorchis</taxon>
    </lineage>
</organism>
<dbReference type="PANTHER" id="PTHR12558">
    <property type="entry name" value="CELL DIVISION CYCLE 16,23,27"/>
    <property type="match status" value="1"/>
</dbReference>
<dbReference type="GeneID" id="20320252"/>
<gene>
    <name evidence="9" type="ORF">T265_06070</name>
</gene>
<feature type="region of interest" description="Disordered" evidence="8">
    <location>
        <begin position="702"/>
        <end position="758"/>
    </location>
</feature>
<dbReference type="AlphaFoldDB" id="A0A074ZHI0"/>
<dbReference type="Pfam" id="PF12895">
    <property type="entry name" value="ANAPC3"/>
    <property type="match status" value="1"/>
</dbReference>
<dbReference type="OrthoDB" id="10006270at2759"/>
<evidence type="ECO:0000256" key="5">
    <source>
        <dbReference type="ARBA" id="ARBA00022803"/>
    </source>
</evidence>
<evidence type="ECO:0000256" key="8">
    <source>
        <dbReference type="SAM" id="MobiDB-lite"/>
    </source>
</evidence>
<keyword evidence="3" id="KW-0498">Mitosis</keyword>
<feature type="compositionally biased region" description="Polar residues" evidence="8">
    <location>
        <begin position="739"/>
        <end position="748"/>
    </location>
</feature>
<dbReference type="RefSeq" id="XP_009169512.1">
    <property type="nucleotide sequence ID" value="XM_009171248.1"/>
</dbReference>
<evidence type="ECO:0000256" key="2">
    <source>
        <dbReference type="ARBA" id="ARBA00022737"/>
    </source>
</evidence>
<dbReference type="GO" id="GO:0005680">
    <property type="term" value="C:anaphase-promoting complex"/>
    <property type="evidence" value="ECO:0007669"/>
    <property type="project" value="TreeGrafter"/>
</dbReference>
<dbReference type="Proteomes" id="UP000054324">
    <property type="component" value="Unassembled WGS sequence"/>
</dbReference>
<protein>
    <submittedName>
        <fullName evidence="9">Uncharacterized protein</fullName>
    </submittedName>
</protein>
<dbReference type="STRING" id="6198.A0A074ZHI0"/>
<dbReference type="GO" id="GO:0051301">
    <property type="term" value="P:cell division"/>
    <property type="evidence" value="ECO:0007669"/>
    <property type="project" value="UniProtKB-KW"/>
</dbReference>
<dbReference type="GO" id="GO:0031145">
    <property type="term" value="P:anaphase-promoting complex-dependent catabolic process"/>
    <property type="evidence" value="ECO:0007669"/>
    <property type="project" value="TreeGrafter"/>
</dbReference>
<evidence type="ECO:0000256" key="6">
    <source>
        <dbReference type="ARBA" id="ARBA00023306"/>
    </source>
</evidence>
<dbReference type="GO" id="GO:0005737">
    <property type="term" value="C:cytoplasm"/>
    <property type="evidence" value="ECO:0007669"/>
    <property type="project" value="TreeGrafter"/>
</dbReference>
<feature type="repeat" description="TPR" evidence="7">
    <location>
        <begin position="556"/>
        <end position="589"/>
    </location>
</feature>
<feature type="region of interest" description="Disordered" evidence="8">
    <location>
        <begin position="611"/>
        <end position="661"/>
    </location>
</feature>
<dbReference type="InterPro" id="IPR011990">
    <property type="entry name" value="TPR-like_helical_dom_sf"/>
</dbReference>
<dbReference type="Pfam" id="PF13176">
    <property type="entry name" value="TPR_7"/>
    <property type="match status" value="1"/>
</dbReference>
<dbReference type="EMBL" id="KL596740">
    <property type="protein sequence ID" value="KER26703.1"/>
    <property type="molecule type" value="Genomic_DNA"/>
</dbReference>
<dbReference type="Gene3D" id="1.25.40.10">
    <property type="entry name" value="Tetratricopeptide repeat domain"/>
    <property type="match status" value="1"/>
</dbReference>
<dbReference type="InterPro" id="IPR019734">
    <property type="entry name" value="TPR_rpt"/>
</dbReference>
<proteinExistence type="predicted"/>
<evidence type="ECO:0000313" key="10">
    <source>
        <dbReference type="Proteomes" id="UP000054324"/>
    </source>
</evidence>
<evidence type="ECO:0000256" key="4">
    <source>
        <dbReference type="ARBA" id="ARBA00022786"/>
    </source>
</evidence>
<reference evidence="9 10" key="1">
    <citation type="submission" date="2013-11" db="EMBL/GenBank/DDBJ databases">
        <title>Opisthorchis viverrini - life in the bile duct.</title>
        <authorList>
            <person name="Young N.D."/>
            <person name="Nagarajan N."/>
            <person name="Lin S.J."/>
            <person name="Korhonen P.K."/>
            <person name="Jex A.R."/>
            <person name="Hall R.S."/>
            <person name="Safavi-Hemami H."/>
            <person name="Kaewkong W."/>
            <person name="Bertrand D."/>
            <person name="Gao S."/>
            <person name="Seet Q."/>
            <person name="Wongkham S."/>
            <person name="Teh B.T."/>
            <person name="Wongkham C."/>
            <person name="Intapan P.M."/>
            <person name="Maleewong W."/>
            <person name="Yang X."/>
            <person name="Hu M."/>
            <person name="Wang Z."/>
            <person name="Hofmann A."/>
            <person name="Sternberg P.W."/>
            <person name="Tan P."/>
            <person name="Wang J."/>
            <person name="Gasser R.B."/>
        </authorList>
    </citation>
    <scope>NUCLEOTIDE SEQUENCE [LARGE SCALE GENOMIC DNA]</scope>
</reference>
<dbReference type="GO" id="GO:0045842">
    <property type="term" value="P:positive regulation of mitotic metaphase/anaphase transition"/>
    <property type="evidence" value="ECO:0007669"/>
    <property type="project" value="TreeGrafter"/>
</dbReference>
<dbReference type="CTD" id="20320252"/>
<evidence type="ECO:0000313" key="9">
    <source>
        <dbReference type="EMBL" id="KER26703.1"/>
    </source>
</evidence>
<keyword evidence="5 7" id="KW-0802">TPR repeat</keyword>
<keyword evidence="2" id="KW-0677">Repeat</keyword>
<name>A0A074ZHI0_OPIVI</name>
<dbReference type="SUPFAM" id="SSF48452">
    <property type="entry name" value="TPR-like"/>
    <property type="match status" value="2"/>
</dbReference>
<dbReference type="SMART" id="SM00028">
    <property type="entry name" value="TPR"/>
    <property type="match status" value="7"/>
</dbReference>
<evidence type="ECO:0000256" key="1">
    <source>
        <dbReference type="ARBA" id="ARBA00022618"/>
    </source>
</evidence>
<keyword evidence="4" id="KW-0833">Ubl conjugation pathway</keyword>
<keyword evidence="1" id="KW-0132">Cell division</keyword>
<dbReference type="KEGG" id="ovi:T265_06070"/>
<dbReference type="PANTHER" id="PTHR12558:SF9">
    <property type="entry name" value="CELL DIVISION CYCLE PROTEIN 16 HOMOLOG"/>
    <property type="match status" value="1"/>
</dbReference>
<dbReference type="PROSITE" id="PS50005">
    <property type="entry name" value="TPR"/>
    <property type="match status" value="1"/>
</dbReference>
<keyword evidence="10" id="KW-1185">Reference proteome</keyword>